<organism evidence="1 2">
    <name type="scientific">Sphaerisporangium aureirubrum</name>
    <dbReference type="NCBI Taxonomy" id="1544736"/>
    <lineage>
        <taxon>Bacteria</taxon>
        <taxon>Bacillati</taxon>
        <taxon>Actinomycetota</taxon>
        <taxon>Actinomycetes</taxon>
        <taxon>Streptosporangiales</taxon>
        <taxon>Streptosporangiaceae</taxon>
        <taxon>Sphaerisporangium</taxon>
    </lineage>
</organism>
<keyword evidence="1" id="KW-0378">Hydrolase</keyword>
<evidence type="ECO:0000313" key="2">
    <source>
        <dbReference type="Proteomes" id="UP001596137"/>
    </source>
</evidence>
<keyword evidence="2" id="KW-1185">Reference proteome</keyword>
<comment type="caution">
    <text evidence="1">The sequence shown here is derived from an EMBL/GenBank/DDBJ whole genome shotgun (WGS) entry which is preliminary data.</text>
</comment>
<reference evidence="2" key="1">
    <citation type="journal article" date="2019" name="Int. J. Syst. Evol. Microbiol.">
        <title>The Global Catalogue of Microorganisms (GCM) 10K type strain sequencing project: providing services to taxonomists for standard genome sequencing and annotation.</title>
        <authorList>
            <consortium name="The Broad Institute Genomics Platform"/>
            <consortium name="The Broad Institute Genome Sequencing Center for Infectious Disease"/>
            <person name="Wu L."/>
            <person name="Ma J."/>
        </authorList>
    </citation>
    <scope>NUCLEOTIDE SEQUENCE [LARGE SCALE GENOMIC DNA]</scope>
    <source>
        <strain evidence="2">JCM 30346</strain>
    </source>
</reference>
<proteinExistence type="predicted"/>
<dbReference type="RefSeq" id="WP_380746842.1">
    <property type="nucleotide sequence ID" value="NZ_JBHSRF010000003.1"/>
</dbReference>
<dbReference type="SUPFAM" id="SSF53474">
    <property type="entry name" value="alpha/beta-Hydrolases"/>
    <property type="match status" value="1"/>
</dbReference>
<evidence type="ECO:0000313" key="1">
    <source>
        <dbReference type="EMBL" id="MFC6080105.1"/>
    </source>
</evidence>
<dbReference type="InterPro" id="IPR029058">
    <property type="entry name" value="AB_hydrolase_fold"/>
</dbReference>
<protein>
    <submittedName>
        <fullName evidence="1">Alpha/beta fold hydrolase</fullName>
    </submittedName>
</protein>
<dbReference type="GO" id="GO:0016787">
    <property type="term" value="F:hydrolase activity"/>
    <property type="evidence" value="ECO:0007669"/>
    <property type="project" value="UniProtKB-KW"/>
</dbReference>
<dbReference type="EMBL" id="JBHSRF010000003">
    <property type="protein sequence ID" value="MFC6080105.1"/>
    <property type="molecule type" value="Genomic_DNA"/>
</dbReference>
<gene>
    <name evidence="1" type="ORF">ACFP1K_02970</name>
</gene>
<sequence length="202" mass="20664">MARVESRDGTQIVCERIGDGPSVVLVGGALDDGAENAPLAVELAGEFTVVNYARRGRGGSGNIAPYALEREIEDLAAVVEAALALFMRLAGAPEEDIAGARSSPMWPALEELAPTLAHDAACLGDGPPPASRLAAVARPALVLTGTGADPHMPGLGADFFGPAADAIAALVPGAARRTLDAPEHRVDAKILAPVLARFFTGR</sequence>
<dbReference type="Gene3D" id="3.40.50.1820">
    <property type="entry name" value="alpha/beta hydrolase"/>
    <property type="match status" value="2"/>
</dbReference>
<name>A0ABW1NAU3_9ACTN</name>
<dbReference type="Proteomes" id="UP001596137">
    <property type="component" value="Unassembled WGS sequence"/>
</dbReference>
<accession>A0ABW1NAU3</accession>